<proteinExistence type="inferred from homology"/>
<feature type="domain" description="PAZ" evidence="10">
    <location>
        <begin position="192"/>
        <end position="311"/>
    </location>
</feature>
<dbReference type="InterPro" id="IPR045246">
    <property type="entry name" value="Piwi_ago-like"/>
</dbReference>
<name>A0A5N5SVU6_9CRUS</name>
<dbReference type="AlphaFoldDB" id="A0A5N5SVU6"/>
<dbReference type="InterPro" id="IPR036085">
    <property type="entry name" value="PAZ_dom_sf"/>
</dbReference>
<dbReference type="InterPro" id="IPR003100">
    <property type="entry name" value="PAZ_dom"/>
</dbReference>
<dbReference type="InterPro" id="IPR032473">
    <property type="entry name" value="Argonaute_Mid_dom"/>
</dbReference>
<accession>A0A5N5SVU6</accession>
<dbReference type="Pfam" id="PF02171">
    <property type="entry name" value="Piwi"/>
    <property type="match status" value="1"/>
</dbReference>
<organism evidence="12 13">
    <name type="scientific">Armadillidium nasatum</name>
    <dbReference type="NCBI Taxonomy" id="96803"/>
    <lineage>
        <taxon>Eukaryota</taxon>
        <taxon>Metazoa</taxon>
        <taxon>Ecdysozoa</taxon>
        <taxon>Arthropoda</taxon>
        <taxon>Crustacea</taxon>
        <taxon>Multicrustacea</taxon>
        <taxon>Malacostraca</taxon>
        <taxon>Eumalacostraca</taxon>
        <taxon>Peracarida</taxon>
        <taxon>Isopoda</taxon>
        <taxon>Oniscidea</taxon>
        <taxon>Crinocheta</taxon>
        <taxon>Armadillidiidae</taxon>
        <taxon>Armadillidium</taxon>
    </lineage>
</organism>
<dbReference type="Pfam" id="PF08699">
    <property type="entry name" value="ArgoL1"/>
    <property type="match status" value="1"/>
</dbReference>
<dbReference type="Gene3D" id="3.40.50.2300">
    <property type="match status" value="1"/>
</dbReference>
<sequence length="1092" mass="123598">MNAPGPPGPPGPPSGPGGPPGPAGPPVPRPITLPVPIGSASASGPMTTIVPQAAQGATPAAAAPAISGLLPPDLPTFVAPRRPNLGREGKQITLRANHFQITMPRGYIHHYDVSIQPDKCPRKALDVVMRHLPSMTYTPVGRSFFSAPDGYYHPLGGGREVWFGFHQSVRPSQWKMMLNIDVSATAFYKAQAVIEFMCEVLDIREITEQRKPLTDSQRVKFTKEIKGLKIEITHCGQMRRKYRVCNVTRRPAQMQSFPLQLENGQTVECTVAKYFLDKYKMRLRYPHLPCLQVGQEHKHTYLPLEVCNIVAGQRCIKKLTDMQTSTMIKATARSAPDREKEIINLVRKADFNNDPYMQEFGLNISNAMMEVRGRVLPPPKLQYGGRTKQQALPNQGVWDMRGKQFFTGVEIRVWAIACFAPSRTVREDALRNFTQQLQKISNDAGMPIIGQPCFCKYANGPDQVEPMFRYLKSTFTGLQLVCVVLPGKTPVYAEVKRVGDTVLGMATQCVQAKNVNKTSPQTLSNLCLKINVKLVFNEPVIFLGADVTHPPAGDNKKPSIAAVVGSMDAHPSRYAATVRVQQHRQEVIQELSSMVKELLIQFYKSTRFKPNRVILYRDGVSEGQFQTVLQHELTAMREACIKLEADYKPGITYIAVQKRHHTRLFCSDKREQSGKSGNIPAGTTVDVGITHPTEFDFYLCSHQGIQGTSRPSHYHVLWDDNHFDSDELQCLTYQLCHTYVRCTRSVSIPAPAYYAHLVAFRARYHLVEKEHDSGEGSHQSGNSEDRTPTAMARAVTVHSDTNKVIKSANWLSFNTLQIFVLKKFVQKNKKHICNKQKIVFGGISFHFYYFYFVDGVRTFSAIKKFLLTFIVNNFLSNNNNNINIGYETKKECKFHNFRVSILTFTNEFILISTLVTERSNGTFLNCFVNEDLDFFYLKTAATNQRTLKVVFSPFSLITEVMINVKKKKKKKYLKKYCSRYYRTYDIVVDICNFFQHFTTILKVLIIMEDLSSNTIDFSTLEYEYKRYDINMALPSRFTGIVGTHSRGVIDAIEKQLKFVNLKPVKSISFSFNPFQEDVTSVRIVLLTLLFVF</sequence>
<dbReference type="Gene3D" id="3.40.30.10">
    <property type="entry name" value="Glutaredoxin"/>
    <property type="match status" value="1"/>
</dbReference>
<comment type="caution">
    <text evidence="12">The sequence shown here is derived from an EMBL/GenBank/DDBJ whole genome shotgun (WGS) entry which is preliminary data.</text>
</comment>
<keyword evidence="3" id="KW-0963">Cytoplasm</keyword>
<dbReference type="InterPro" id="IPR012337">
    <property type="entry name" value="RNaseH-like_sf"/>
</dbReference>
<dbReference type="FunFam" id="2.170.260.10:FF:000001">
    <property type="entry name" value="Protein argonaute-2"/>
    <property type="match status" value="1"/>
</dbReference>
<evidence type="ECO:0000256" key="9">
    <source>
        <dbReference type="SAM" id="MobiDB-lite"/>
    </source>
</evidence>
<comment type="similarity">
    <text evidence="2">Belongs to the argonaute family. Ago subfamily.</text>
</comment>
<dbReference type="InterPro" id="IPR032474">
    <property type="entry name" value="Argonaute_N"/>
</dbReference>
<protein>
    <recommendedName>
        <fullName evidence="8">Protein argonaute-1</fullName>
    </recommendedName>
</protein>
<reference evidence="12 13" key="1">
    <citation type="journal article" date="2019" name="PLoS Biol.">
        <title>Sex chromosomes control vertical transmission of feminizing Wolbachia symbionts in an isopod.</title>
        <authorList>
            <person name="Becking T."/>
            <person name="Chebbi M.A."/>
            <person name="Giraud I."/>
            <person name="Moumen B."/>
            <person name="Laverre T."/>
            <person name="Caubet Y."/>
            <person name="Peccoud J."/>
            <person name="Gilbert C."/>
            <person name="Cordaux R."/>
        </authorList>
    </citation>
    <scope>NUCLEOTIDE SEQUENCE [LARGE SCALE GENOMIC DNA]</scope>
    <source>
        <strain evidence="12">ANa2</strain>
        <tissue evidence="12">Whole body excluding digestive tract and cuticle</tissue>
    </source>
</reference>
<evidence type="ECO:0000313" key="13">
    <source>
        <dbReference type="Proteomes" id="UP000326759"/>
    </source>
</evidence>
<feature type="compositionally biased region" description="Pro residues" evidence="9">
    <location>
        <begin position="1"/>
        <end position="33"/>
    </location>
</feature>
<dbReference type="GO" id="GO:0006417">
    <property type="term" value="P:regulation of translation"/>
    <property type="evidence" value="ECO:0007669"/>
    <property type="project" value="UniProtKB-KW"/>
</dbReference>
<dbReference type="InterPro" id="IPR036397">
    <property type="entry name" value="RNaseH_sf"/>
</dbReference>
<dbReference type="PROSITE" id="PS50822">
    <property type="entry name" value="PIWI"/>
    <property type="match status" value="1"/>
</dbReference>
<dbReference type="PROSITE" id="PS50821">
    <property type="entry name" value="PAZ"/>
    <property type="match status" value="1"/>
</dbReference>
<evidence type="ECO:0000256" key="2">
    <source>
        <dbReference type="ARBA" id="ARBA00008201"/>
    </source>
</evidence>
<evidence type="ECO:0000259" key="11">
    <source>
        <dbReference type="PROSITE" id="PS50822"/>
    </source>
</evidence>
<evidence type="ECO:0000256" key="1">
    <source>
        <dbReference type="ARBA" id="ARBA00004201"/>
    </source>
</evidence>
<evidence type="ECO:0000256" key="8">
    <source>
        <dbReference type="ARBA" id="ARBA00070769"/>
    </source>
</evidence>
<dbReference type="Gene3D" id="3.30.420.10">
    <property type="entry name" value="Ribonuclease H-like superfamily/Ribonuclease H"/>
    <property type="match status" value="1"/>
</dbReference>
<evidence type="ECO:0000256" key="3">
    <source>
        <dbReference type="ARBA" id="ARBA00022490"/>
    </source>
</evidence>
<dbReference type="CDD" id="cd04657">
    <property type="entry name" value="Piwi_ago-like"/>
    <property type="match status" value="1"/>
</dbReference>
<dbReference type="InterPro" id="IPR014811">
    <property type="entry name" value="ArgoL1"/>
</dbReference>
<dbReference type="GO" id="GO:0003723">
    <property type="term" value="F:RNA binding"/>
    <property type="evidence" value="ECO:0007669"/>
    <property type="project" value="UniProtKB-KW"/>
</dbReference>
<evidence type="ECO:0000259" key="10">
    <source>
        <dbReference type="PROSITE" id="PS50821"/>
    </source>
</evidence>
<dbReference type="SMART" id="SM01163">
    <property type="entry name" value="DUF1785"/>
    <property type="match status" value="1"/>
</dbReference>
<dbReference type="Pfam" id="PF16486">
    <property type="entry name" value="ArgoN"/>
    <property type="match status" value="1"/>
</dbReference>
<dbReference type="Pfam" id="PF16487">
    <property type="entry name" value="ArgoMid"/>
    <property type="match status" value="1"/>
</dbReference>
<dbReference type="SUPFAM" id="SSF101690">
    <property type="entry name" value="PAZ domain"/>
    <property type="match status" value="1"/>
</dbReference>
<dbReference type="PANTHER" id="PTHR22891">
    <property type="entry name" value="EUKARYOTIC TRANSLATION INITIATION FACTOR 2C"/>
    <property type="match status" value="1"/>
</dbReference>
<evidence type="ECO:0000313" key="12">
    <source>
        <dbReference type="EMBL" id="KAB7498142.1"/>
    </source>
</evidence>
<keyword evidence="4" id="KW-0810">Translation regulation</keyword>
<evidence type="ECO:0000256" key="7">
    <source>
        <dbReference type="ARBA" id="ARBA00023274"/>
    </source>
</evidence>
<dbReference type="SUPFAM" id="SSF53098">
    <property type="entry name" value="Ribonuclease H-like"/>
    <property type="match status" value="1"/>
</dbReference>
<keyword evidence="7" id="KW-0687">Ribonucleoprotein</keyword>
<dbReference type="Pfam" id="PF16488">
    <property type="entry name" value="ArgoL2"/>
    <property type="match status" value="1"/>
</dbReference>
<dbReference type="Proteomes" id="UP000326759">
    <property type="component" value="Unassembled WGS sequence"/>
</dbReference>
<dbReference type="Pfam" id="PF02170">
    <property type="entry name" value="PAZ"/>
    <property type="match status" value="1"/>
</dbReference>
<keyword evidence="5" id="KW-0694">RNA-binding</keyword>
<feature type="domain" description="Piwi" evidence="11">
    <location>
        <begin position="480"/>
        <end position="767"/>
    </location>
</feature>
<comment type="subcellular location">
    <subcellularLocation>
        <location evidence="1">Cytoplasm</location>
        <location evidence="1">P-body</location>
    </subcellularLocation>
</comment>
<dbReference type="CDD" id="cd02846">
    <property type="entry name" value="PAZ_argonaute_like"/>
    <property type="match status" value="1"/>
</dbReference>
<evidence type="ECO:0000256" key="6">
    <source>
        <dbReference type="ARBA" id="ARBA00023158"/>
    </source>
</evidence>
<dbReference type="Gene3D" id="2.170.260.10">
    <property type="entry name" value="paz domain"/>
    <property type="match status" value="1"/>
</dbReference>
<dbReference type="SMART" id="SM00950">
    <property type="entry name" value="Piwi"/>
    <property type="match status" value="1"/>
</dbReference>
<evidence type="ECO:0000256" key="4">
    <source>
        <dbReference type="ARBA" id="ARBA00022845"/>
    </source>
</evidence>
<gene>
    <name evidence="12" type="primary">ago2</name>
    <name evidence="12" type="ORF">Anas_03161</name>
</gene>
<dbReference type="FunFam" id="3.40.50.2300:FF:000005">
    <property type="entry name" value="Protein argonaute-2"/>
    <property type="match status" value="1"/>
</dbReference>
<keyword evidence="6" id="KW-0943">RNA-mediated gene silencing</keyword>
<dbReference type="InterPro" id="IPR032472">
    <property type="entry name" value="ArgoL2"/>
</dbReference>
<dbReference type="EMBL" id="SEYY01019547">
    <property type="protein sequence ID" value="KAB7498142.1"/>
    <property type="molecule type" value="Genomic_DNA"/>
</dbReference>
<dbReference type="GO" id="GO:0016442">
    <property type="term" value="C:RISC complex"/>
    <property type="evidence" value="ECO:0007669"/>
    <property type="project" value="UniProtKB-ARBA"/>
</dbReference>
<dbReference type="GO" id="GO:0000932">
    <property type="term" value="C:P-body"/>
    <property type="evidence" value="ECO:0007669"/>
    <property type="project" value="UniProtKB-SubCell"/>
</dbReference>
<keyword evidence="13" id="KW-1185">Reference proteome</keyword>
<dbReference type="OrthoDB" id="10252740at2759"/>
<evidence type="ECO:0000256" key="5">
    <source>
        <dbReference type="ARBA" id="ARBA00022884"/>
    </source>
</evidence>
<feature type="region of interest" description="Disordered" evidence="9">
    <location>
        <begin position="1"/>
        <end position="46"/>
    </location>
</feature>
<dbReference type="FunFam" id="3.30.420.10:FF:000001">
    <property type="entry name" value="Protein argonaute-2"/>
    <property type="match status" value="1"/>
</dbReference>
<dbReference type="InterPro" id="IPR003165">
    <property type="entry name" value="Piwi"/>
</dbReference>
<dbReference type="GO" id="GO:0034587">
    <property type="term" value="P:piRNA processing"/>
    <property type="evidence" value="ECO:0007669"/>
    <property type="project" value="UniProtKB-ARBA"/>
</dbReference>
<dbReference type="SMART" id="SM00949">
    <property type="entry name" value="PAZ"/>
    <property type="match status" value="1"/>
</dbReference>